<dbReference type="GO" id="GO:0008477">
    <property type="term" value="F:purine nucleosidase activity"/>
    <property type="evidence" value="ECO:0007669"/>
    <property type="project" value="TreeGrafter"/>
</dbReference>
<dbReference type="Pfam" id="PF01156">
    <property type="entry name" value="IU_nuc_hydro"/>
    <property type="match status" value="1"/>
</dbReference>
<dbReference type="SUPFAM" id="SSF53590">
    <property type="entry name" value="Nucleoside hydrolase"/>
    <property type="match status" value="1"/>
</dbReference>
<dbReference type="GO" id="GO:0005829">
    <property type="term" value="C:cytosol"/>
    <property type="evidence" value="ECO:0007669"/>
    <property type="project" value="TreeGrafter"/>
</dbReference>
<dbReference type="EMBL" id="FMHG01000002">
    <property type="protein sequence ID" value="SCJ87612.1"/>
    <property type="molecule type" value="Genomic_DNA"/>
</dbReference>
<evidence type="ECO:0000313" key="4">
    <source>
        <dbReference type="EMBL" id="SCJ87612.1"/>
    </source>
</evidence>
<protein>
    <submittedName>
        <fullName evidence="4">Pyrimidine-specific ribonucleoside hydrolase rihA</fullName>
        <ecNumber evidence="4">3.2.-.-</ecNumber>
    </submittedName>
</protein>
<keyword evidence="2 4" id="KW-0326">Glycosidase</keyword>
<dbReference type="InterPro" id="IPR015910">
    <property type="entry name" value="I/U_nuclsd_hydro_CS"/>
</dbReference>
<feature type="domain" description="Inosine/uridine-preferring nucleoside hydrolase" evidence="3">
    <location>
        <begin position="5"/>
        <end position="318"/>
    </location>
</feature>
<dbReference type="PROSITE" id="PS01247">
    <property type="entry name" value="IUNH"/>
    <property type="match status" value="1"/>
</dbReference>
<gene>
    <name evidence="4" type="primary">rihA_28</name>
    <name evidence="4" type="ORF">SAMEA3545359_02479</name>
</gene>
<dbReference type="InterPro" id="IPR036452">
    <property type="entry name" value="Ribo_hydro-like"/>
</dbReference>
<dbReference type="EC" id="3.2.-.-" evidence="4"/>
<dbReference type="GO" id="GO:0006152">
    <property type="term" value="P:purine nucleoside catabolic process"/>
    <property type="evidence" value="ECO:0007669"/>
    <property type="project" value="TreeGrafter"/>
</dbReference>
<sequence>MPRKVILDVDTGSDDAVAIITALLSPEEFDVLGICTVNGNREVRLTTDNTLRVLDLLGMPQIPVFKGCEFPMVSTLKPGRKPNIPWREGMMTGIEALVHGDHLEIPETDLKEQDTCAVSWLVDTLLHTKEKITLIPVGPLTNIAMAMRVDARICENIEEIMIMGGGFITNNSSAVSEYNIWVDPEAMEVVLQSGCKITLVPLDATHEAYLTVKDAEVLRSYGTKTADAVAAIIEKRSRGYANDVDMKEYAAAPIHDALAVCALIDPTVLVDVEHVNCHVDIAAGYADGQTCLDRRMRTTKDGPNCYFAMHADREKFKDMILAIMKKATR</sequence>
<dbReference type="InterPro" id="IPR023186">
    <property type="entry name" value="IUNH"/>
</dbReference>
<evidence type="ECO:0000256" key="1">
    <source>
        <dbReference type="ARBA" id="ARBA00022801"/>
    </source>
</evidence>
<accession>A0A1C6JZU4</accession>
<proteinExistence type="predicted"/>
<dbReference type="AlphaFoldDB" id="A0A1C6JZU4"/>
<reference evidence="4" key="1">
    <citation type="submission" date="2015-09" db="EMBL/GenBank/DDBJ databases">
        <authorList>
            <consortium name="Pathogen Informatics"/>
        </authorList>
    </citation>
    <scope>NUCLEOTIDE SEQUENCE</scope>
    <source>
        <strain evidence="4">2789STDY5834896</strain>
    </source>
</reference>
<evidence type="ECO:0000256" key="2">
    <source>
        <dbReference type="ARBA" id="ARBA00023295"/>
    </source>
</evidence>
<keyword evidence="1 4" id="KW-0378">Hydrolase</keyword>
<dbReference type="InterPro" id="IPR001910">
    <property type="entry name" value="Inosine/uridine_hydrolase_dom"/>
</dbReference>
<dbReference type="PANTHER" id="PTHR12304:SF4">
    <property type="entry name" value="URIDINE NUCLEOSIDASE"/>
    <property type="match status" value="1"/>
</dbReference>
<organism evidence="4">
    <name type="scientific">uncultured Anaerotruncus sp</name>
    <dbReference type="NCBI Taxonomy" id="905011"/>
    <lineage>
        <taxon>Bacteria</taxon>
        <taxon>Bacillati</taxon>
        <taxon>Bacillota</taxon>
        <taxon>Clostridia</taxon>
        <taxon>Eubacteriales</taxon>
        <taxon>Oscillospiraceae</taxon>
        <taxon>Anaerotruncus</taxon>
        <taxon>environmental samples</taxon>
    </lineage>
</organism>
<dbReference type="PANTHER" id="PTHR12304">
    <property type="entry name" value="INOSINE-URIDINE PREFERRING NUCLEOSIDE HYDROLASE"/>
    <property type="match status" value="1"/>
</dbReference>
<dbReference type="Gene3D" id="3.90.245.10">
    <property type="entry name" value="Ribonucleoside hydrolase-like"/>
    <property type="match status" value="1"/>
</dbReference>
<name>A0A1C6JZU4_9FIRM</name>
<evidence type="ECO:0000259" key="3">
    <source>
        <dbReference type="Pfam" id="PF01156"/>
    </source>
</evidence>
<dbReference type="GO" id="GO:0045437">
    <property type="term" value="F:uridine nucleosidase activity"/>
    <property type="evidence" value="ECO:0007669"/>
    <property type="project" value="UniProtKB-ARBA"/>
</dbReference>